<dbReference type="InterPro" id="IPR014748">
    <property type="entry name" value="Enoyl-CoA_hydra_C"/>
</dbReference>
<keyword evidence="3" id="KW-1185">Reference proteome</keyword>
<comment type="similarity">
    <text evidence="1">Belongs to the enoyl-CoA hydratase/isomerase family.</text>
</comment>
<dbReference type="NCBIfam" id="NF005675">
    <property type="entry name" value="PRK07468.1"/>
    <property type="match status" value="1"/>
</dbReference>
<dbReference type="SUPFAM" id="SSF52096">
    <property type="entry name" value="ClpP/crotonase"/>
    <property type="match status" value="1"/>
</dbReference>
<dbReference type="PANTHER" id="PTHR42964:SF1">
    <property type="entry name" value="POLYKETIDE BIOSYNTHESIS ENOYL-COA HYDRATASE PKSH-RELATED"/>
    <property type="match status" value="1"/>
</dbReference>
<dbReference type="InterPro" id="IPR029045">
    <property type="entry name" value="ClpP/crotonase-like_dom_sf"/>
</dbReference>
<dbReference type="InterPro" id="IPR001753">
    <property type="entry name" value="Enoyl-CoA_hydra/iso"/>
</dbReference>
<proteinExistence type="inferred from homology"/>
<evidence type="ECO:0000313" key="2">
    <source>
        <dbReference type="EMBL" id="MDR5654565.1"/>
    </source>
</evidence>
<dbReference type="RefSeq" id="WP_310458721.1">
    <property type="nucleotide sequence ID" value="NZ_JAVKPH010000028.1"/>
</dbReference>
<dbReference type="EMBL" id="JAVKPH010000028">
    <property type="protein sequence ID" value="MDR5654565.1"/>
    <property type="molecule type" value="Genomic_DNA"/>
</dbReference>
<dbReference type="Gene3D" id="1.10.12.10">
    <property type="entry name" value="Lyase 2-enoyl-coa Hydratase, Chain A, domain 2"/>
    <property type="match status" value="1"/>
</dbReference>
<sequence length="261" mass="27284">MSYETLDIVLDGRGVAHVTLNAPENRNALSAQMIAELTAVAQDLGARPGIRAVVLAGAGKVFCAGGDLKWMQAQIGADRPARMREARKLAEMLNALNEMPVPLIGRIHGGAFGGGVGIACVCDVAVADRATKFGLTETRLGLIPATIGPYVVARMGEGNARRIFMSSRIFDAAEAERLGIIAHAVAADDLDAAVEREVAPYLSVAPGAVGAAKALARSLGPRIDAGVIDDTIRRLADTWEGEEAAHGIAAFLAKGKPRWAE</sequence>
<dbReference type="PANTHER" id="PTHR42964">
    <property type="entry name" value="ENOYL-COA HYDRATASE"/>
    <property type="match status" value="1"/>
</dbReference>
<dbReference type="InterPro" id="IPR051683">
    <property type="entry name" value="Enoyl-CoA_Hydratase/Isomerase"/>
</dbReference>
<dbReference type="Proteomes" id="UP001247754">
    <property type="component" value="Unassembled WGS sequence"/>
</dbReference>
<comment type="caution">
    <text evidence="2">The sequence shown here is derived from an EMBL/GenBank/DDBJ whole genome shotgun (WGS) entry which is preliminary data.</text>
</comment>
<dbReference type="Gene3D" id="3.90.226.10">
    <property type="entry name" value="2-enoyl-CoA Hydratase, Chain A, domain 1"/>
    <property type="match status" value="1"/>
</dbReference>
<evidence type="ECO:0000256" key="1">
    <source>
        <dbReference type="ARBA" id="ARBA00005254"/>
    </source>
</evidence>
<accession>A0ABU1FCG4</accession>
<reference evidence="2 3" key="1">
    <citation type="submission" date="2023-09" db="EMBL/GenBank/DDBJ databases">
        <title>Xinfangfangia sedmenti sp. nov., isolated the sedment.</title>
        <authorList>
            <person name="Xu L."/>
        </authorList>
    </citation>
    <scope>NUCLEOTIDE SEQUENCE [LARGE SCALE GENOMIC DNA]</scope>
    <source>
        <strain evidence="2 3">LG-4</strain>
    </source>
</reference>
<evidence type="ECO:0000313" key="3">
    <source>
        <dbReference type="Proteomes" id="UP001247754"/>
    </source>
</evidence>
<gene>
    <name evidence="2" type="ORF">RGD00_18290</name>
</gene>
<dbReference type="Pfam" id="PF00378">
    <property type="entry name" value="ECH_1"/>
    <property type="match status" value="1"/>
</dbReference>
<name>A0ABU1FCG4_9RHOB</name>
<protein>
    <submittedName>
        <fullName evidence="2">Crotonase/enoyl-CoA hydratase family protein</fullName>
    </submittedName>
</protein>
<dbReference type="CDD" id="cd06558">
    <property type="entry name" value="crotonase-like"/>
    <property type="match status" value="1"/>
</dbReference>
<organism evidence="2 3">
    <name type="scientific">Ruixingdingia sedimenti</name>
    <dbReference type="NCBI Taxonomy" id="3073604"/>
    <lineage>
        <taxon>Bacteria</taxon>
        <taxon>Pseudomonadati</taxon>
        <taxon>Pseudomonadota</taxon>
        <taxon>Alphaproteobacteria</taxon>
        <taxon>Rhodobacterales</taxon>
        <taxon>Paracoccaceae</taxon>
        <taxon>Ruixingdingia</taxon>
    </lineage>
</organism>